<dbReference type="Proteomes" id="UP000792457">
    <property type="component" value="Unassembled WGS sequence"/>
</dbReference>
<feature type="transmembrane region" description="Helical" evidence="1">
    <location>
        <begin position="14"/>
        <end position="34"/>
    </location>
</feature>
<reference evidence="2" key="2">
    <citation type="submission" date="2017-10" db="EMBL/GenBank/DDBJ databases">
        <title>Ladona fulva Genome sequencing and assembly.</title>
        <authorList>
            <person name="Murali S."/>
            <person name="Richards S."/>
            <person name="Bandaranaike D."/>
            <person name="Bellair M."/>
            <person name="Blankenburg K."/>
            <person name="Chao H."/>
            <person name="Dinh H."/>
            <person name="Doddapaneni H."/>
            <person name="Dugan-Rocha S."/>
            <person name="Elkadiri S."/>
            <person name="Gnanaolivu R."/>
            <person name="Hernandez B."/>
            <person name="Skinner E."/>
            <person name="Javaid M."/>
            <person name="Lee S."/>
            <person name="Li M."/>
            <person name="Ming W."/>
            <person name="Munidasa M."/>
            <person name="Muniz J."/>
            <person name="Nguyen L."/>
            <person name="Hughes D."/>
            <person name="Osuji N."/>
            <person name="Pu L.-L."/>
            <person name="Puazo M."/>
            <person name="Qu C."/>
            <person name="Quiroz J."/>
            <person name="Raj R."/>
            <person name="Weissenberger G."/>
            <person name="Xin Y."/>
            <person name="Zou X."/>
            <person name="Han Y."/>
            <person name="Worley K."/>
            <person name="Muzny D."/>
            <person name="Gibbs R."/>
        </authorList>
    </citation>
    <scope>NUCLEOTIDE SEQUENCE</scope>
    <source>
        <strain evidence="2">Sampled in the wild</strain>
    </source>
</reference>
<reference evidence="2" key="1">
    <citation type="submission" date="2013-04" db="EMBL/GenBank/DDBJ databases">
        <authorList>
            <person name="Qu J."/>
            <person name="Murali S.C."/>
            <person name="Bandaranaike D."/>
            <person name="Bellair M."/>
            <person name="Blankenburg K."/>
            <person name="Chao H."/>
            <person name="Dinh H."/>
            <person name="Doddapaneni H."/>
            <person name="Downs B."/>
            <person name="Dugan-Rocha S."/>
            <person name="Elkadiri S."/>
            <person name="Gnanaolivu R.D."/>
            <person name="Hernandez B."/>
            <person name="Javaid M."/>
            <person name="Jayaseelan J.C."/>
            <person name="Lee S."/>
            <person name="Li M."/>
            <person name="Ming W."/>
            <person name="Munidasa M."/>
            <person name="Muniz J."/>
            <person name="Nguyen L."/>
            <person name="Ongeri F."/>
            <person name="Osuji N."/>
            <person name="Pu L.-L."/>
            <person name="Puazo M."/>
            <person name="Qu C."/>
            <person name="Quiroz J."/>
            <person name="Raj R."/>
            <person name="Weissenberger G."/>
            <person name="Xin Y."/>
            <person name="Zou X."/>
            <person name="Han Y."/>
            <person name="Richards S."/>
            <person name="Worley K."/>
            <person name="Muzny D."/>
            <person name="Gibbs R."/>
        </authorList>
    </citation>
    <scope>NUCLEOTIDE SEQUENCE</scope>
    <source>
        <strain evidence="2">Sampled in the wild</strain>
    </source>
</reference>
<keyword evidence="1" id="KW-0472">Membrane</keyword>
<keyword evidence="3" id="KW-1185">Reference proteome</keyword>
<gene>
    <name evidence="2" type="ORF">J437_LFUL001622</name>
</gene>
<dbReference type="EMBL" id="KZ308189">
    <property type="protein sequence ID" value="KAG8224243.1"/>
    <property type="molecule type" value="Genomic_DNA"/>
</dbReference>
<accession>A0A8K0JXK0</accession>
<evidence type="ECO:0000256" key="1">
    <source>
        <dbReference type="SAM" id="Phobius"/>
    </source>
</evidence>
<organism evidence="2 3">
    <name type="scientific">Ladona fulva</name>
    <name type="common">Scarce chaser dragonfly</name>
    <name type="synonym">Libellula fulva</name>
    <dbReference type="NCBI Taxonomy" id="123851"/>
    <lineage>
        <taxon>Eukaryota</taxon>
        <taxon>Metazoa</taxon>
        <taxon>Ecdysozoa</taxon>
        <taxon>Arthropoda</taxon>
        <taxon>Hexapoda</taxon>
        <taxon>Insecta</taxon>
        <taxon>Pterygota</taxon>
        <taxon>Palaeoptera</taxon>
        <taxon>Odonata</taxon>
        <taxon>Epiprocta</taxon>
        <taxon>Anisoptera</taxon>
        <taxon>Libelluloidea</taxon>
        <taxon>Libellulidae</taxon>
        <taxon>Ladona</taxon>
    </lineage>
</organism>
<sequence length="125" mass="14381">MNAETEATALHRPLFRFLLCWTFGIRGFYIKALIYRIASHRWGEDTKECIFQQSGITSSSNQSYCNQQRISKAGQRFDVLQTLTYHQILRHLSKPRRIKYPFKSPPTFGKAAAATASQTTGMFQD</sequence>
<keyword evidence="1" id="KW-1133">Transmembrane helix</keyword>
<protein>
    <submittedName>
        <fullName evidence="2">Uncharacterized protein</fullName>
    </submittedName>
</protein>
<evidence type="ECO:0000313" key="2">
    <source>
        <dbReference type="EMBL" id="KAG8224243.1"/>
    </source>
</evidence>
<dbReference type="AlphaFoldDB" id="A0A8K0JXK0"/>
<comment type="caution">
    <text evidence="2">The sequence shown here is derived from an EMBL/GenBank/DDBJ whole genome shotgun (WGS) entry which is preliminary data.</text>
</comment>
<evidence type="ECO:0000313" key="3">
    <source>
        <dbReference type="Proteomes" id="UP000792457"/>
    </source>
</evidence>
<proteinExistence type="predicted"/>
<keyword evidence="1" id="KW-0812">Transmembrane</keyword>
<name>A0A8K0JXK0_LADFU</name>